<evidence type="ECO:0000313" key="15">
    <source>
        <dbReference type="Proteomes" id="UP000093514"/>
    </source>
</evidence>
<evidence type="ECO:0000256" key="6">
    <source>
        <dbReference type="ARBA" id="ARBA00022741"/>
    </source>
</evidence>
<dbReference type="CDD" id="cd00773">
    <property type="entry name" value="HisRS-like_core"/>
    <property type="match status" value="1"/>
</dbReference>
<feature type="binding site" evidence="12">
    <location>
        <begin position="261"/>
        <end position="262"/>
    </location>
    <ligand>
        <name>L-histidine</name>
        <dbReference type="ChEBI" id="CHEBI:57595"/>
    </ligand>
</feature>
<dbReference type="Gene3D" id="3.40.50.800">
    <property type="entry name" value="Anticodon-binding domain"/>
    <property type="match status" value="1"/>
</dbReference>
<sequence>MGITAPRGTKDIFPEDTVKWQYLENLTKKIFSSYNYKEIRTPIFEETALFQRGIGETTDIVEKEMYTFEDKGGRSITLRPEGTASVVRAFLENKIYGQAQPTKYFYIGSMFRYERPQAGRYREFHQLGAEVLGADNPAIDAEIISLGIHLLEELGLKDLELHLNSVGCPECRKAYREKMVDYFKPYLEELCSDCQNRYKRNPLRILDCKADRDKEFMAKAPKIYEELCEECETHFASVKKHLDLLGIDYILDANLVRGLDYYTKTAFEVIYKGLGAQDTIFGGGRYDGLAEEIGGKDIPGIGFAMGMERILLTIEEQGIELPIDDSIDLFITTIGERAEEEAFKYLAKLRKADLKVEMDYLGRSVKSQMKAADRSNANYSIILGEDELDNGVATIKNMKSGEQVEIKLENLVEEMTKRID</sequence>
<feature type="binding site" evidence="12">
    <location>
        <position position="126"/>
    </location>
    <ligand>
        <name>L-histidine</name>
        <dbReference type="ChEBI" id="CHEBI:57595"/>
    </ligand>
</feature>
<dbReference type="SUPFAM" id="SSF52954">
    <property type="entry name" value="Class II aaRS ABD-related"/>
    <property type="match status" value="1"/>
</dbReference>
<reference evidence="14 15" key="2">
    <citation type="submission" date="2016-08" db="EMBL/GenBank/DDBJ databases">
        <title>Orenia metallireducens sp. nov. strain Z6, a Novel Metal-reducing Firmicute from the Deep Subsurface.</title>
        <authorList>
            <person name="Maxim B.I."/>
            <person name="Kenneth K."/>
            <person name="Flynn T.M."/>
            <person name="Oloughlin E.J."/>
            <person name="Locke R.A."/>
            <person name="Weber J.R."/>
            <person name="Egan S.M."/>
            <person name="Mackie R.I."/>
            <person name="Cann I.K."/>
        </authorList>
    </citation>
    <scope>NUCLEOTIDE SEQUENCE [LARGE SCALE GENOMIC DNA]</scope>
    <source>
        <strain evidence="14 15">Z6</strain>
    </source>
</reference>
<keyword evidence="5 11" id="KW-0436">Ligase</keyword>
<feature type="binding site" evidence="12">
    <location>
        <position position="257"/>
    </location>
    <ligand>
        <name>L-histidine</name>
        <dbReference type="ChEBI" id="CHEBI:57595"/>
    </ligand>
</feature>
<gene>
    <name evidence="11" type="primary">hisS</name>
    <name evidence="14" type="ORF">U472_12230</name>
</gene>
<dbReference type="InterPro" id="IPR004516">
    <property type="entry name" value="HisRS/HisZ"/>
</dbReference>
<dbReference type="InterPro" id="IPR041715">
    <property type="entry name" value="HisRS-like_core"/>
</dbReference>
<dbReference type="PIRSF" id="PIRSF001549">
    <property type="entry name" value="His-tRNA_synth"/>
    <property type="match status" value="1"/>
</dbReference>
<dbReference type="AlphaFoldDB" id="A0A1C0A4R9"/>
<evidence type="ECO:0000256" key="3">
    <source>
        <dbReference type="ARBA" id="ARBA00011738"/>
    </source>
</evidence>
<feature type="domain" description="Aminoacyl-transfer RNA synthetases class-II family profile" evidence="13">
    <location>
        <begin position="1"/>
        <end position="322"/>
    </location>
</feature>
<comment type="catalytic activity">
    <reaction evidence="10 11">
        <text>tRNA(His) + L-histidine + ATP = L-histidyl-tRNA(His) + AMP + diphosphate + H(+)</text>
        <dbReference type="Rhea" id="RHEA:17313"/>
        <dbReference type="Rhea" id="RHEA-COMP:9665"/>
        <dbReference type="Rhea" id="RHEA-COMP:9689"/>
        <dbReference type="ChEBI" id="CHEBI:15378"/>
        <dbReference type="ChEBI" id="CHEBI:30616"/>
        <dbReference type="ChEBI" id="CHEBI:33019"/>
        <dbReference type="ChEBI" id="CHEBI:57595"/>
        <dbReference type="ChEBI" id="CHEBI:78442"/>
        <dbReference type="ChEBI" id="CHEBI:78527"/>
        <dbReference type="ChEBI" id="CHEBI:456215"/>
        <dbReference type="EC" id="6.1.1.21"/>
    </reaction>
</comment>
<dbReference type="SUPFAM" id="SSF55681">
    <property type="entry name" value="Class II aaRS and biotin synthetases"/>
    <property type="match status" value="1"/>
</dbReference>
<dbReference type="InterPro" id="IPR036621">
    <property type="entry name" value="Anticodon-bd_dom_sf"/>
</dbReference>
<proteinExistence type="inferred from homology"/>
<dbReference type="Gene3D" id="3.30.930.10">
    <property type="entry name" value="Bira Bifunctional Protein, Domain 2"/>
    <property type="match status" value="1"/>
</dbReference>
<dbReference type="InterPro" id="IPR004154">
    <property type="entry name" value="Anticodon-bd"/>
</dbReference>
<evidence type="ECO:0000256" key="1">
    <source>
        <dbReference type="ARBA" id="ARBA00004496"/>
    </source>
</evidence>
<dbReference type="FunFam" id="3.30.930.10:FF:000005">
    <property type="entry name" value="Histidine--tRNA ligase"/>
    <property type="match status" value="1"/>
</dbReference>
<keyword evidence="8 11" id="KW-0648">Protein biosynthesis</keyword>
<dbReference type="GO" id="GO:0016740">
    <property type="term" value="F:transferase activity"/>
    <property type="evidence" value="ECO:0007669"/>
    <property type="project" value="UniProtKB-ARBA"/>
</dbReference>
<dbReference type="PANTHER" id="PTHR43707">
    <property type="entry name" value="HISTIDYL-TRNA SYNTHETASE"/>
    <property type="match status" value="1"/>
</dbReference>
<comment type="subunit">
    <text evidence="3 11">Homodimer.</text>
</comment>
<evidence type="ECO:0000313" key="14">
    <source>
        <dbReference type="EMBL" id="OCL25140.1"/>
    </source>
</evidence>
<feature type="binding site" evidence="12">
    <location>
        <position position="112"/>
    </location>
    <ligand>
        <name>L-histidine</name>
        <dbReference type="ChEBI" id="CHEBI:57595"/>
    </ligand>
</feature>
<dbReference type="Proteomes" id="UP000093514">
    <property type="component" value="Unassembled WGS sequence"/>
</dbReference>
<dbReference type="GO" id="GO:0005524">
    <property type="term" value="F:ATP binding"/>
    <property type="evidence" value="ECO:0007669"/>
    <property type="project" value="UniProtKB-UniRule"/>
</dbReference>
<evidence type="ECO:0000256" key="10">
    <source>
        <dbReference type="ARBA" id="ARBA00047639"/>
    </source>
</evidence>
<dbReference type="InterPro" id="IPR006195">
    <property type="entry name" value="aa-tRNA-synth_II"/>
</dbReference>
<dbReference type="GO" id="GO:0005737">
    <property type="term" value="C:cytoplasm"/>
    <property type="evidence" value="ECO:0007669"/>
    <property type="project" value="UniProtKB-SubCell"/>
</dbReference>
<evidence type="ECO:0000256" key="8">
    <source>
        <dbReference type="ARBA" id="ARBA00022917"/>
    </source>
</evidence>
<evidence type="ECO:0000256" key="12">
    <source>
        <dbReference type="PIRSR" id="PIRSR001549-1"/>
    </source>
</evidence>
<dbReference type="Pfam" id="PF13393">
    <property type="entry name" value="tRNA-synt_His"/>
    <property type="match status" value="1"/>
</dbReference>
<dbReference type="HAMAP" id="MF_00127">
    <property type="entry name" value="His_tRNA_synth"/>
    <property type="match status" value="1"/>
</dbReference>
<name>A0A1C0A4R9_9FIRM</name>
<feature type="binding site" evidence="12">
    <location>
        <position position="130"/>
    </location>
    <ligand>
        <name>L-histidine</name>
        <dbReference type="ChEBI" id="CHEBI:57595"/>
    </ligand>
</feature>
<protein>
    <recommendedName>
        <fullName evidence="11">Histidine--tRNA ligase</fullName>
        <ecNumber evidence="11">6.1.1.21</ecNumber>
    </recommendedName>
    <alternativeName>
        <fullName evidence="11">Histidyl-tRNA synthetase</fullName>
        <shortName evidence="11">HisRS</shortName>
    </alternativeName>
</protein>
<keyword evidence="4 11" id="KW-0963">Cytoplasm</keyword>
<accession>A0A1C0A4R9</accession>
<evidence type="ECO:0000256" key="7">
    <source>
        <dbReference type="ARBA" id="ARBA00022840"/>
    </source>
</evidence>
<comment type="similarity">
    <text evidence="2 11">Belongs to the class-II aminoacyl-tRNA synthetase family.</text>
</comment>
<evidence type="ECO:0000256" key="11">
    <source>
        <dbReference type="HAMAP-Rule" id="MF_00127"/>
    </source>
</evidence>
<evidence type="ECO:0000256" key="4">
    <source>
        <dbReference type="ARBA" id="ARBA00022490"/>
    </source>
</evidence>
<feature type="binding site" evidence="12">
    <location>
        <begin position="81"/>
        <end position="83"/>
    </location>
    <ligand>
        <name>L-histidine</name>
        <dbReference type="ChEBI" id="CHEBI:57595"/>
    </ligand>
</feature>
<dbReference type="OrthoDB" id="9800814at2"/>
<evidence type="ECO:0000256" key="2">
    <source>
        <dbReference type="ARBA" id="ARBA00008226"/>
    </source>
</evidence>
<dbReference type="InterPro" id="IPR015807">
    <property type="entry name" value="His-tRNA-ligase"/>
</dbReference>
<evidence type="ECO:0000256" key="5">
    <source>
        <dbReference type="ARBA" id="ARBA00022598"/>
    </source>
</evidence>
<organism evidence="14 15">
    <name type="scientific">Orenia metallireducens</name>
    <dbReference type="NCBI Taxonomy" id="1413210"/>
    <lineage>
        <taxon>Bacteria</taxon>
        <taxon>Bacillati</taxon>
        <taxon>Bacillota</taxon>
        <taxon>Clostridia</taxon>
        <taxon>Halanaerobiales</taxon>
        <taxon>Halobacteroidaceae</taxon>
        <taxon>Orenia</taxon>
    </lineage>
</organism>
<dbReference type="InterPro" id="IPR033656">
    <property type="entry name" value="HisRS_anticodon"/>
</dbReference>
<dbReference type="RefSeq" id="WP_068718950.1">
    <property type="nucleotide sequence ID" value="NZ_LWDV01000010.1"/>
</dbReference>
<dbReference type="CDD" id="cd00859">
    <property type="entry name" value="HisRS_anticodon"/>
    <property type="match status" value="1"/>
</dbReference>
<keyword evidence="15" id="KW-1185">Reference proteome</keyword>
<keyword evidence="9 11" id="KW-0030">Aminoacyl-tRNA synthetase</keyword>
<dbReference type="InterPro" id="IPR045864">
    <property type="entry name" value="aa-tRNA-synth_II/BPL/LPL"/>
</dbReference>
<comment type="caution">
    <text evidence="14">The sequence shown here is derived from an EMBL/GenBank/DDBJ whole genome shotgun (WGS) entry which is preliminary data.</text>
</comment>
<evidence type="ECO:0000256" key="9">
    <source>
        <dbReference type="ARBA" id="ARBA00023146"/>
    </source>
</evidence>
<keyword evidence="7 11" id="KW-0067">ATP-binding</keyword>
<dbReference type="EC" id="6.1.1.21" evidence="11"/>
<dbReference type="PANTHER" id="PTHR43707:SF1">
    <property type="entry name" value="HISTIDINE--TRNA LIGASE, MITOCHONDRIAL-RELATED"/>
    <property type="match status" value="1"/>
</dbReference>
<comment type="subcellular location">
    <subcellularLocation>
        <location evidence="1 11">Cytoplasm</location>
    </subcellularLocation>
</comment>
<keyword evidence="6 11" id="KW-0547">Nucleotide-binding</keyword>
<dbReference type="Pfam" id="PF03129">
    <property type="entry name" value="HGTP_anticodon"/>
    <property type="match status" value="1"/>
</dbReference>
<dbReference type="GO" id="GO:0006427">
    <property type="term" value="P:histidyl-tRNA aminoacylation"/>
    <property type="evidence" value="ECO:0007669"/>
    <property type="project" value="UniProtKB-UniRule"/>
</dbReference>
<dbReference type="GO" id="GO:0004821">
    <property type="term" value="F:histidine-tRNA ligase activity"/>
    <property type="evidence" value="ECO:0007669"/>
    <property type="project" value="UniProtKB-UniRule"/>
</dbReference>
<reference evidence="15" key="1">
    <citation type="submission" date="2016-07" db="EMBL/GenBank/DDBJ databases">
        <authorList>
            <person name="Florea S."/>
            <person name="Webb J.S."/>
            <person name="Jaromczyk J."/>
            <person name="Schardl C.L."/>
        </authorList>
    </citation>
    <scope>NUCLEOTIDE SEQUENCE [LARGE SCALE GENOMIC DNA]</scope>
    <source>
        <strain evidence="15">Z6</strain>
    </source>
</reference>
<dbReference type="GO" id="GO:0140096">
    <property type="term" value="F:catalytic activity, acting on a protein"/>
    <property type="evidence" value="ECO:0007669"/>
    <property type="project" value="UniProtKB-ARBA"/>
</dbReference>
<dbReference type="NCBIfam" id="TIGR00442">
    <property type="entry name" value="hisS"/>
    <property type="match status" value="1"/>
</dbReference>
<evidence type="ECO:0000259" key="13">
    <source>
        <dbReference type="PROSITE" id="PS50862"/>
    </source>
</evidence>
<dbReference type="EMBL" id="LWDV01000010">
    <property type="protein sequence ID" value="OCL25140.1"/>
    <property type="molecule type" value="Genomic_DNA"/>
</dbReference>
<dbReference type="PROSITE" id="PS50862">
    <property type="entry name" value="AA_TRNA_LIGASE_II"/>
    <property type="match status" value="1"/>
</dbReference>